<reference evidence="9" key="1">
    <citation type="submission" date="2020-02" db="EMBL/GenBank/DDBJ databases">
        <authorList>
            <person name="Meier V. D."/>
        </authorList>
    </citation>
    <scope>NUCLEOTIDE SEQUENCE</scope>
    <source>
        <strain evidence="9">AVDCRST_MAG03</strain>
    </source>
</reference>
<evidence type="ECO:0000313" key="9">
    <source>
        <dbReference type="EMBL" id="CAA9410810.1"/>
    </source>
</evidence>
<dbReference type="AlphaFoldDB" id="A0A6J4PAU7"/>
<dbReference type="SUPFAM" id="SSF56327">
    <property type="entry name" value="LDH C-terminal domain-like"/>
    <property type="match status" value="1"/>
</dbReference>
<dbReference type="InterPro" id="IPR015955">
    <property type="entry name" value="Lactate_DH/Glyco_Ohase_4_C"/>
</dbReference>
<feature type="compositionally biased region" description="Basic residues" evidence="7">
    <location>
        <begin position="157"/>
        <end position="173"/>
    </location>
</feature>
<sequence>MAYFLKDDALIEAYGIPVDEYVRRSGENLKAYAQTRRRLLAGGEFSLDRSVEYGSLIVHSMTTGRARAVYGNVKNTGPITNLPDGCCVEVPVLVDGTGLRPLPGRRFAAPVRRDLRPAHRRPEPDLPGGARRTAGPRPPRGHARQARPERALPGRDSRHRRRAYRGPRRRHARGDKGVGEPGGAPRRSPPLVLNDPGLCPLSAGRAPWNDPAGGGTQYLCLLLLQGHWQGGPIFGRLKDQRREAILARLVGRSPDGVATTRITPRR</sequence>
<dbReference type="Pfam" id="PF11975">
    <property type="entry name" value="Glyco_hydro_4C"/>
    <property type="match status" value="1"/>
</dbReference>
<protein>
    <submittedName>
        <fullName evidence="9">Alpha-galactosidase</fullName>
        <ecNumber evidence="9">3.2.1.22</ecNumber>
    </submittedName>
</protein>
<dbReference type="GO" id="GO:0005975">
    <property type="term" value="P:carbohydrate metabolic process"/>
    <property type="evidence" value="ECO:0007669"/>
    <property type="project" value="InterPro"/>
</dbReference>
<dbReference type="PANTHER" id="PTHR32092:SF6">
    <property type="entry name" value="ALPHA-GALACTOSIDASE"/>
    <property type="match status" value="1"/>
</dbReference>
<evidence type="ECO:0000256" key="4">
    <source>
        <dbReference type="ARBA" id="ARBA00023027"/>
    </source>
</evidence>
<feature type="domain" description="Glycosyl hydrolase family 4 C-terminal" evidence="8">
    <location>
        <begin position="4"/>
        <end position="106"/>
    </location>
</feature>
<comment type="cofactor">
    <cofactor evidence="1">
        <name>NAD(+)</name>
        <dbReference type="ChEBI" id="CHEBI:57540"/>
    </cofactor>
</comment>
<proteinExistence type="predicted"/>
<accession>A0A6J4PAU7</accession>
<dbReference type="EC" id="3.2.1.22" evidence="9"/>
<feature type="compositionally biased region" description="Basic and acidic residues" evidence="7">
    <location>
        <begin position="111"/>
        <end position="124"/>
    </location>
</feature>
<dbReference type="GO" id="GO:0004557">
    <property type="term" value="F:alpha-galactosidase activity"/>
    <property type="evidence" value="ECO:0007669"/>
    <property type="project" value="UniProtKB-EC"/>
</dbReference>
<keyword evidence="6 9" id="KW-0326">Glycosidase</keyword>
<gene>
    <name evidence="9" type="ORF">AVDCRST_MAG03-1856</name>
</gene>
<feature type="region of interest" description="Disordered" evidence="7">
    <location>
        <begin position="110"/>
        <end position="193"/>
    </location>
</feature>
<dbReference type="InterPro" id="IPR001088">
    <property type="entry name" value="Glyco_hydro_4"/>
</dbReference>
<evidence type="ECO:0000256" key="2">
    <source>
        <dbReference type="ARBA" id="ARBA00022723"/>
    </source>
</evidence>
<dbReference type="Gene3D" id="3.90.110.10">
    <property type="entry name" value="Lactate dehydrogenase/glycoside hydrolase, family 4, C-terminal"/>
    <property type="match status" value="1"/>
</dbReference>
<name>A0A6J4PAU7_9ACTN</name>
<dbReference type="PANTHER" id="PTHR32092">
    <property type="entry name" value="6-PHOSPHO-BETA-GLUCOSIDASE-RELATED"/>
    <property type="match status" value="1"/>
</dbReference>
<evidence type="ECO:0000259" key="8">
    <source>
        <dbReference type="Pfam" id="PF11975"/>
    </source>
</evidence>
<evidence type="ECO:0000256" key="1">
    <source>
        <dbReference type="ARBA" id="ARBA00001911"/>
    </source>
</evidence>
<dbReference type="GO" id="GO:0046872">
    <property type="term" value="F:metal ion binding"/>
    <property type="evidence" value="ECO:0007669"/>
    <property type="project" value="UniProtKB-KW"/>
</dbReference>
<keyword evidence="4" id="KW-0520">NAD</keyword>
<evidence type="ECO:0000256" key="3">
    <source>
        <dbReference type="ARBA" id="ARBA00022801"/>
    </source>
</evidence>
<evidence type="ECO:0000256" key="7">
    <source>
        <dbReference type="SAM" id="MobiDB-lite"/>
    </source>
</evidence>
<dbReference type="EMBL" id="CADCUT010000116">
    <property type="protein sequence ID" value="CAA9410810.1"/>
    <property type="molecule type" value="Genomic_DNA"/>
</dbReference>
<feature type="compositionally biased region" description="Basic and acidic residues" evidence="7">
    <location>
        <begin position="146"/>
        <end position="156"/>
    </location>
</feature>
<dbReference type="InterPro" id="IPR022616">
    <property type="entry name" value="Glyco_hydro_4_C"/>
</dbReference>
<organism evidence="9">
    <name type="scientific">uncultured Rubrobacteraceae bacterium</name>
    <dbReference type="NCBI Taxonomy" id="349277"/>
    <lineage>
        <taxon>Bacteria</taxon>
        <taxon>Bacillati</taxon>
        <taxon>Actinomycetota</taxon>
        <taxon>Rubrobacteria</taxon>
        <taxon>Rubrobacterales</taxon>
        <taxon>Rubrobacteraceae</taxon>
        <taxon>environmental samples</taxon>
    </lineage>
</organism>
<keyword evidence="3 9" id="KW-0378">Hydrolase</keyword>
<dbReference type="GO" id="GO:0016616">
    <property type="term" value="F:oxidoreductase activity, acting on the CH-OH group of donors, NAD or NADP as acceptor"/>
    <property type="evidence" value="ECO:0007669"/>
    <property type="project" value="InterPro"/>
</dbReference>
<evidence type="ECO:0000256" key="5">
    <source>
        <dbReference type="ARBA" id="ARBA00023211"/>
    </source>
</evidence>
<keyword evidence="2" id="KW-0479">Metal-binding</keyword>
<keyword evidence="5" id="KW-0464">Manganese</keyword>
<evidence type="ECO:0000256" key="6">
    <source>
        <dbReference type="ARBA" id="ARBA00023295"/>
    </source>
</evidence>